<dbReference type="GO" id="GO:0004016">
    <property type="term" value="F:adenylate cyclase activity"/>
    <property type="evidence" value="ECO:0007669"/>
    <property type="project" value="UniProtKB-UniRule"/>
</dbReference>
<evidence type="ECO:0000256" key="2">
    <source>
        <dbReference type="ARBA" id="ARBA00022475"/>
    </source>
</evidence>
<keyword evidence="3 10" id="KW-0808">Transferase</keyword>
<evidence type="ECO:0000259" key="11">
    <source>
        <dbReference type="PROSITE" id="PS51794"/>
    </source>
</evidence>
<dbReference type="Gene3D" id="3.40.1700.10">
    <property type="entry name" value="DNA integrity scanning protein, DisA, N-terminal domain"/>
    <property type="match status" value="1"/>
</dbReference>
<evidence type="ECO:0000256" key="8">
    <source>
        <dbReference type="ARBA" id="ARBA00022989"/>
    </source>
</evidence>
<protein>
    <recommendedName>
        <fullName evidence="10">Diadenylate cyclase</fullName>
        <shortName evidence="10">DAC</shortName>
        <ecNumber evidence="10">2.7.7.85</ecNumber>
    </recommendedName>
    <alternativeName>
        <fullName evidence="10">Cyclic-di-AMP synthase</fullName>
        <shortName evidence="10">c-di-AMP synthase</shortName>
    </alternativeName>
</protein>
<keyword evidence="5 10" id="KW-0548">Nucleotidyltransferase</keyword>
<feature type="transmembrane region" description="Helical" evidence="10">
    <location>
        <begin position="38"/>
        <end position="56"/>
    </location>
</feature>
<evidence type="ECO:0000256" key="5">
    <source>
        <dbReference type="ARBA" id="ARBA00022695"/>
    </source>
</evidence>
<evidence type="ECO:0000256" key="6">
    <source>
        <dbReference type="ARBA" id="ARBA00022741"/>
    </source>
</evidence>
<evidence type="ECO:0000256" key="4">
    <source>
        <dbReference type="ARBA" id="ARBA00022692"/>
    </source>
</evidence>
<dbReference type="PANTHER" id="PTHR34185">
    <property type="entry name" value="DIADENYLATE CYCLASE"/>
    <property type="match status" value="1"/>
</dbReference>
<dbReference type="GO" id="GO:0005524">
    <property type="term" value="F:ATP binding"/>
    <property type="evidence" value="ECO:0007669"/>
    <property type="project" value="UniProtKB-UniRule"/>
</dbReference>
<gene>
    <name evidence="10" type="primary">dacA</name>
    <name evidence="12" type="ORF">BBF96_00100</name>
</gene>
<organism evidence="12 13">
    <name type="scientific">Anoxybacter fermentans</name>
    <dbReference type="NCBI Taxonomy" id="1323375"/>
    <lineage>
        <taxon>Bacteria</taxon>
        <taxon>Bacillati</taxon>
        <taxon>Bacillota</taxon>
        <taxon>Clostridia</taxon>
        <taxon>Halanaerobiales</taxon>
        <taxon>Anoxybacter</taxon>
    </lineage>
</organism>
<dbReference type="KEGG" id="aft:BBF96_00100"/>
<dbReference type="InterPro" id="IPR003390">
    <property type="entry name" value="DNA_integrity_scan_DisA_N"/>
</dbReference>
<dbReference type="Proteomes" id="UP000267250">
    <property type="component" value="Chromosome"/>
</dbReference>
<dbReference type="PANTHER" id="PTHR34185:SF1">
    <property type="entry name" value="DIADENYLATE CYCLASE"/>
    <property type="match status" value="1"/>
</dbReference>
<reference evidence="12 13" key="1">
    <citation type="submission" date="2016-07" db="EMBL/GenBank/DDBJ databases">
        <title>Genome and transcriptome analysis of iron-reducing fermentative bacteria Anoxybacter fermentans.</title>
        <authorList>
            <person name="Zeng X."/>
            <person name="Shao Z."/>
        </authorList>
    </citation>
    <scope>NUCLEOTIDE SEQUENCE [LARGE SCALE GENOMIC DNA]</scope>
    <source>
        <strain evidence="12 13">DY22613</strain>
    </source>
</reference>
<evidence type="ECO:0000256" key="1">
    <source>
        <dbReference type="ARBA" id="ARBA00000877"/>
    </source>
</evidence>
<dbReference type="InterPro" id="IPR050338">
    <property type="entry name" value="DisA"/>
</dbReference>
<dbReference type="EC" id="2.7.7.85" evidence="10"/>
<dbReference type="RefSeq" id="WP_127015276.1">
    <property type="nucleotide sequence ID" value="NZ_CP016379.1"/>
</dbReference>
<sequence length="271" mass="30541">MGMNVPLTIIINVIDILLVAFVFYRLILLIKGTRAIELIKGLFVLFLASAISARLQLNTINWLLRNTMTMVFVALPIVFQPELRRALEQIGRGRFFGQSVFRLGCSELSQIISDLTEVVMFFSKNRIGALIVIEREVGLRDYLEMGIELDAKLTKELLVSIFLPGSPLHDGAVIIRQDRIKAASCFLPLSDNPHLNPTFGTRHRAAVGVSEDSDALVIVVSEETGTISLAFEGKIRRYLDEISLKERLFNILTNPNKEKVSRFGLNWRKNK</sequence>
<name>A0A3Q9HNF6_9FIRM</name>
<comment type="caution">
    <text evidence="10">Lacks conserved residue(s) required for the propagation of feature annotation.</text>
</comment>
<evidence type="ECO:0000256" key="7">
    <source>
        <dbReference type="ARBA" id="ARBA00022840"/>
    </source>
</evidence>
<keyword evidence="2 10" id="KW-1003">Cell membrane</keyword>
<evidence type="ECO:0000256" key="9">
    <source>
        <dbReference type="ARBA" id="ARBA00023136"/>
    </source>
</evidence>
<keyword evidence="7 10" id="KW-0067">ATP-binding</keyword>
<feature type="transmembrane region" description="Helical" evidence="10">
    <location>
        <begin position="62"/>
        <end position="79"/>
    </location>
</feature>
<dbReference type="PIRSF" id="PIRSF004793">
    <property type="entry name" value="UCP004793"/>
    <property type="match status" value="1"/>
</dbReference>
<dbReference type="InterPro" id="IPR034701">
    <property type="entry name" value="CdaA"/>
</dbReference>
<keyword evidence="4 10" id="KW-0812">Transmembrane</keyword>
<evidence type="ECO:0000313" key="12">
    <source>
        <dbReference type="EMBL" id="AZR71946.1"/>
    </source>
</evidence>
<evidence type="ECO:0000313" key="13">
    <source>
        <dbReference type="Proteomes" id="UP000267250"/>
    </source>
</evidence>
<comment type="subunit">
    <text evidence="10">Probably a homodimer.</text>
</comment>
<evidence type="ECO:0000256" key="3">
    <source>
        <dbReference type="ARBA" id="ARBA00022679"/>
    </source>
</evidence>
<dbReference type="HAMAP" id="MF_01499">
    <property type="entry name" value="DacA"/>
    <property type="match status" value="1"/>
</dbReference>
<dbReference type="GO" id="GO:0006171">
    <property type="term" value="P:cAMP biosynthetic process"/>
    <property type="evidence" value="ECO:0007669"/>
    <property type="project" value="InterPro"/>
</dbReference>
<feature type="transmembrane region" description="Helical" evidence="10">
    <location>
        <begin position="6"/>
        <end position="26"/>
    </location>
</feature>
<keyword evidence="13" id="KW-1185">Reference proteome</keyword>
<dbReference type="InterPro" id="IPR045585">
    <property type="entry name" value="CdaA_N"/>
</dbReference>
<feature type="domain" description="DAC" evidence="11">
    <location>
        <begin position="80"/>
        <end position="241"/>
    </location>
</feature>
<dbReference type="Pfam" id="PF02457">
    <property type="entry name" value="DAC"/>
    <property type="match status" value="1"/>
</dbReference>
<keyword evidence="9 10" id="KW-0472">Membrane</keyword>
<dbReference type="Pfam" id="PF19293">
    <property type="entry name" value="CdaA_N"/>
    <property type="match status" value="1"/>
</dbReference>
<dbReference type="OrthoDB" id="9807385at2"/>
<comment type="function">
    <text evidence="10">Catalyzes the condensation of 2 ATP molecules into cyclic di-AMP (c-di-AMP), a second messenger used to regulate differing processes in different bacteria.</text>
</comment>
<keyword evidence="6 10" id="KW-0547">Nucleotide-binding</keyword>
<dbReference type="AlphaFoldDB" id="A0A3Q9HNF6"/>
<evidence type="ECO:0000256" key="10">
    <source>
        <dbReference type="HAMAP-Rule" id="MF_01499"/>
    </source>
</evidence>
<dbReference type="EMBL" id="CP016379">
    <property type="protein sequence ID" value="AZR71946.1"/>
    <property type="molecule type" value="Genomic_DNA"/>
</dbReference>
<accession>A0A3Q9HNF6</accession>
<dbReference type="SUPFAM" id="SSF143597">
    <property type="entry name" value="YojJ-like"/>
    <property type="match status" value="1"/>
</dbReference>
<dbReference type="InterPro" id="IPR014046">
    <property type="entry name" value="C-di-AMP_synthase"/>
</dbReference>
<proteinExistence type="inferred from homology"/>
<comment type="similarity">
    <text evidence="10">Belongs to the adenylate cyclase family. DacA/CdaA subfamily.</text>
</comment>
<comment type="catalytic activity">
    <reaction evidence="1 10">
        <text>2 ATP = 3',3'-c-di-AMP + 2 diphosphate</text>
        <dbReference type="Rhea" id="RHEA:35655"/>
        <dbReference type="ChEBI" id="CHEBI:30616"/>
        <dbReference type="ChEBI" id="CHEBI:33019"/>
        <dbReference type="ChEBI" id="CHEBI:71500"/>
        <dbReference type="EC" id="2.7.7.85"/>
    </reaction>
</comment>
<keyword evidence="8 10" id="KW-1133">Transmembrane helix</keyword>
<dbReference type="FunFam" id="3.40.1700.10:FF:000002">
    <property type="entry name" value="Diadenylate cyclase"/>
    <property type="match status" value="1"/>
</dbReference>
<dbReference type="NCBIfam" id="TIGR00159">
    <property type="entry name" value="diadenylate cyclase CdaA"/>
    <property type="match status" value="1"/>
</dbReference>
<dbReference type="GO" id="GO:0106408">
    <property type="term" value="F:diadenylate cyclase activity"/>
    <property type="evidence" value="ECO:0007669"/>
    <property type="project" value="UniProtKB-EC"/>
</dbReference>
<dbReference type="InterPro" id="IPR036888">
    <property type="entry name" value="DNA_integrity_DisA_N_sf"/>
</dbReference>
<dbReference type="PROSITE" id="PS51794">
    <property type="entry name" value="DAC"/>
    <property type="match status" value="1"/>
</dbReference>